<proteinExistence type="predicted"/>
<name>A0A4Y7TSL4_COPMI</name>
<feature type="region of interest" description="Disordered" evidence="1">
    <location>
        <begin position="147"/>
        <end position="310"/>
    </location>
</feature>
<feature type="compositionally biased region" description="Polar residues" evidence="1">
    <location>
        <begin position="266"/>
        <end position="275"/>
    </location>
</feature>
<dbReference type="Proteomes" id="UP000298030">
    <property type="component" value="Unassembled WGS sequence"/>
</dbReference>
<reference evidence="2 3" key="1">
    <citation type="journal article" date="2019" name="Nat. Ecol. Evol.">
        <title>Megaphylogeny resolves global patterns of mushroom evolution.</title>
        <authorList>
            <person name="Varga T."/>
            <person name="Krizsan K."/>
            <person name="Foldi C."/>
            <person name="Dima B."/>
            <person name="Sanchez-Garcia M."/>
            <person name="Sanchez-Ramirez S."/>
            <person name="Szollosi G.J."/>
            <person name="Szarkandi J.G."/>
            <person name="Papp V."/>
            <person name="Albert L."/>
            <person name="Andreopoulos W."/>
            <person name="Angelini C."/>
            <person name="Antonin V."/>
            <person name="Barry K.W."/>
            <person name="Bougher N.L."/>
            <person name="Buchanan P."/>
            <person name="Buyck B."/>
            <person name="Bense V."/>
            <person name="Catcheside P."/>
            <person name="Chovatia M."/>
            <person name="Cooper J."/>
            <person name="Damon W."/>
            <person name="Desjardin D."/>
            <person name="Finy P."/>
            <person name="Geml J."/>
            <person name="Haridas S."/>
            <person name="Hughes K."/>
            <person name="Justo A."/>
            <person name="Karasinski D."/>
            <person name="Kautmanova I."/>
            <person name="Kiss B."/>
            <person name="Kocsube S."/>
            <person name="Kotiranta H."/>
            <person name="LaButti K.M."/>
            <person name="Lechner B.E."/>
            <person name="Liimatainen K."/>
            <person name="Lipzen A."/>
            <person name="Lukacs Z."/>
            <person name="Mihaltcheva S."/>
            <person name="Morgado L.N."/>
            <person name="Niskanen T."/>
            <person name="Noordeloos M.E."/>
            <person name="Ohm R.A."/>
            <person name="Ortiz-Santana B."/>
            <person name="Ovrebo C."/>
            <person name="Racz N."/>
            <person name="Riley R."/>
            <person name="Savchenko A."/>
            <person name="Shiryaev A."/>
            <person name="Soop K."/>
            <person name="Spirin V."/>
            <person name="Szebenyi C."/>
            <person name="Tomsovsky M."/>
            <person name="Tulloss R.E."/>
            <person name="Uehling J."/>
            <person name="Grigoriev I.V."/>
            <person name="Vagvolgyi C."/>
            <person name="Papp T."/>
            <person name="Martin F.M."/>
            <person name="Miettinen O."/>
            <person name="Hibbett D.S."/>
            <person name="Nagy L.G."/>
        </authorList>
    </citation>
    <scope>NUCLEOTIDE SEQUENCE [LARGE SCALE GENOMIC DNA]</scope>
    <source>
        <strain evidence="2 3">FP101781</strain>
    </source>
</reference>
<gene>
    <name evidence="2" type="ORF">FA13DRAFT_1786356</name>
</gene>
<accession>A0A4Y7TSL4</accession>
<feature type="compositionally biased region" description="Polar residues" evidence="1">
    <location>
        <begin position="147"/>
        <end position="177"/>
    </location>
</feature>
<evidence type="ECO:0000256" key="1">
    <source>
        <dbReference type="SAM" id="MobiDB-lite"/>
    </source>
</evidence>
<sequence>MVHLFNHPKGQETELNQLISLVKSVPNGGSNHHAEAFVKAVIEKIKDLEIWAESGTTFYVLLNGIRANRYIAQGWSNMSDVVVGGASKERTPGFSDFIHSFIFALAGGKRQLEKWGLEQWGWMPWNAGGTPSKRPYSGKARAIEASRSNTVTMQSAPSSQRPTGSPQVPFSGPSTSAYPHGRWNTPVPALSPAPVSPTRTDPLPPSTPTPSAPNPPMNVASLDSESELESGNEIPAGGGLSRAQVARRQMQPAPSFLLVRGRKTEATSSLPSKAQPTIPPPQQPLNATPPVSRATRNAVSSRPSKHNSESVVPPLCYPTTLIPPSVYQHCCRSDSPLPVVSSRTPGFPAHKLKYSTDFTSQTDLFLLSKTNLPAFVEFALRAIGWGEDVLSVVETALARETVDDFILDLGGAGVPMAEVFLIWQLLKLKATVGPETTVCG</sequence>
<evidence type="ECO:0000313" key="2">
    <source>
        <dbReference type="EMBL" id="TEB37175.1"/>
    </source>
</evidence>
<dbReference type="OrthoDB" id="3129680at2759"/>
<feature type="compositionally biased region" description="Pro residues" evidence="1">
    <location>
        <begin position="202"/>
        <end position="216"/>
    </location>
</feature>
<dbReference type="EMBL" id="QPFP01000004">
    <property type="protein sequence ID" value="TEB37175.1"/>
    <property type="molecule type" value="Genomic_DNA"/>
</dbReference>
<keyword evidence="3" id="KW-1185">Reference proteome</keyword>
<organism evidence="2 3">
    <name type="scientific">Coprinellus micaceus</name>
    <name type="common">Glistening ink-cap mushroom</name>
    <name type="synonym">Coprinus micaceus</name>
    <dbReference type="NCBI Taxonomy" id="71717"/>
    <lineage>
        <taxon>Eukaryota</taxon>
        <taxon>Fungi</taxon>
        <taxon>Dikarya</taxon>
        <taxon>Basidiomycota</taxon>
        <taxon>Agaricomycotina</taxon>
        <taxon>Agaricomycetes</taxon>
        <taxon>Agaricomycetidae</taxon>
        <taxon>Agaricales</taxon>
        <taxon>Agaricineae</taxon>
        <taxon>Psathyrellaceae</taxon>
        <taxon>Coprinellus</taxon>
    </lineage>
</organism>
<evidence type="ECO:0000313" key="3">
    <source>
        <dbReference type="Proteomes" id="UP000298030"/>
    </source>
</evidence>
<protein>
    <submittedName>
        <fullName evidence="2">Uncharacterized protein</fullName>
    </submittedName>
</protein>
<comment type="caution">
    <text evidence="2">The sequence shown here is derived from an EMBL/GenBank/DDBJ whole genome shotgun (WGS) entry which is preliminary data.</text>
</comment>
<dbReference type="AlphaFoldDB" id="A0A4Y7TSL4"/>